<keyword evidence="3" id="KW-1185">Reference proteome</keyword>
<organism evidence="2 3">
    <name type="scientific">Podospora appendiculata</name>
    <dbReference type="NCBI Taxonomy" id="314037"/>
    <lineage>
        <taxon>Eukaryota</taxon>
        <taxon>Fungi</taxon>
        <taxon>Dikarya</taxon>
        <taxon>Ascomycota</taxon>
        <taxon>Pezizomycotina</taxon>
        <taxon>Sordariomycetes</taxon>
        <taxon>Sordariomycetidae</taxon>
        <taxon>Sordariales</taxon>
        <taxon>Podosporaceae</taxon>
        <taxon>Podospora</taxon>
    </lineage>
</organism>
<feature type="chain" id="PRO_5042013988" evidence="1">
    <location>
        <begin position="39"/>
        <end position="195"/>
    </location>
</feature>
<proteinExistence type="predicted"/>
<protein>
    <submittedName>
        <fullName evidence="2">Uncharacterized protein</fullName>
    </submittedName>
</protein>
<accession>A0AAE0XI81</accession>
<dbReference type="EMBL" id="JAULSO010000001">
    <property type="protein sequence ID" value="KAK3693765.1"/>
    <property type="molecule type" value="Genomic_DNA"/>
</dbReference>
<evidence type="ECO:0000313" key="2">
    <source>
        <dbReference type="EMBL" id="KAK3693765.1"/>
    </source>
</evidence>
<gene>
    <name evidence="2" type="ORF">B0T22DRAFT_50082</name>
</gene>
<reference evidence="2" key="2">
    <citation type="submission" date="2023-06" db="EMBL/GenBank/DDBJ databases">
        <authorList>
            <consortium name="Lawrence Berkeley National Laboratory"/>
            <person name="Haridas S."/>
            <person name="Hensen N."/>
            <person name="Bonometti L."/>
            <person name="Westerberg I."/>
            <person name="Brannstrom I.O."/>
            <person name="Guillou S."/>
            <person name="Cros-Aarteil S."/>
            <person name="Calhoun S."/>
            <person name="Kuo A."/>
            <person name="Mondo S."/>
            <person name="Pangilinan J."/>
            <person name="Riley R."/>
            <person name="Labutti K."/>
            <person name="Andreopoulos B."/>
            <person name="Lipzen A."/>
            <person name="Chen C."/>
            <person name="Yanf M."/>
            <person name="Daum C."/>
            <person name="Ng V."/>
            <person name="Clum A."/>
            <person name="Steindorff A."/>
            <person name="Ohm R."/>
            <person name="Martin F."/>
            <person name="Silar P."/>
            <person name="Natvig D."/>
            <person name="Lalanne C."/>
            <person name="Gautier V."/>
            <person name="Ament-Velasquez S.L."/>
            <person name="Kruys A."/>
            <person name="Hutchinson M.I."/>
            <person name="Powell A.J."/>
            <person name="Barry K."/>
            <person name="Miller A.N."/>
            <person name="Grigoriev I.V."/>
            <person name="Debuchy R."/>
            <person name="Gladieux P."/>
            <person name="Thoren M.H."/>
            <person name="Johannesson H."/>
        </authorList>
    </citation>
    <scope>NUCLEOTIDE SEQUENCE</scope>
    <source>
        <strain evidence="2">CBS 314.62</strain>
    </source>
</reference>
<evidence type="ECO:0000313" key="3">
    <source>
        <dbReference type="Proteomes" id="UP001270362"/>
    </source>
</evidence>
<reference evidence="2" key="1">
    <citation type="journal article" date="2023" name="Mol. Phylogenet. Evol.">
        <title>Genome-scale phylogeny and comparative genomics of the fungal order Sordariales.</title>
        <authorList>
            <person name="Hensen N."/>
            <person name="Bonometti L."/>
            <person name="Westerberg I."/>
            <person name="Brannstrom I.O."/>
            <person name="Guillou S."/>
            <person name="Cros-Aarteil S."/>
            <person name="Calhoun S."/>
            <person name="Haridas S."/>
            <person name="Kuo A."/>
            <person name="Mondo S."/>
            <person name="Pangilinan J."/>
            <person name="Riley R."/>
            <person name="LaButti K."/>
            <person name="Andreopoulos B."/>
            <person name="Lipzen A."/>
            <person name="Chen C."/>
            <person name="Yan M."/>
            <person name="Daum C."/>
            <person name="Ng V."/>
            <person name="Clum A."/>
            <person name="Steindorff A."/>
            <person name="Ohm R.A."/>
            <person name="Martin F."/>
            <person name="Silar P."/>
            <person name="Natvig D.O."/>
            <person name="Lalanne C."/>
            <person name="Gautier V."/>
            <person name="Ament-Velasquez S.L."/>
            <person name="Kruys A."/>
            <person name="Hutchinson M.I."/>
            <person name="Powell A.J."/>
            <person name="Barry K."/>
            <person name="Miller A.N."/>
            <person name="Grigoriev I.V."/>
            <person name="Debuchy R."/>
            <person name="Gladieux P."/>
            <person name="Hiltunen Thoren M."/>
            <person name="Johannesson H."/>
        </authorList>
    </citation>
    <scope>NUCLEOTIDE SEQUENCE</scope>
    <source>
        <strain evidence="2">CBS 314.62</strain>
    </source>
</reference>
<evidence type="ECO:0000256" key="1">
    <source>
        <dbReference type="SAM" id="SignalP"/>
    </source>
</evidence>
<sequence>MRMRIRIPDASRPYGSKTCDSALFLLLFSFFSFENTSSYVTCICSPVVMYRLPAAQCRRLTGRGRGSRNPLFPFLFSYHPLWDSAAFWRGEHWILGVTTKTGWIYRLLKGRHHYRHHSSWHSGGTTGRRAILGMPALANVVSFGCLSFFSFSFSSLATDVLHFWRHTRDGWIGEASQGICRRGGWSDGYPSRNKI</sequence>
<feature type="signal peptide" evidence="1">
    <location>
        <begin position="1"/>
        <end position="38"/>
    </location>
</feature>
<dbReference type="Proteomes" id="UP001270362">
    <property type="component" value="Unassembled WGS sequence"/>
</dbReference>
<dbReference type="AlphaFoldDB" id="A0AAE0XI81"/>
<comment type="caution">
    <text evidence="2">The sequence shown here is derived from an EMBL/GenBank/DDBJ whole genome shotgun (WGS) entry which is preliminary data.</text>
</comment>
<keyword evidence="1" id="KW-0732">Signal</keyword>
<name>A0AAE0XI81_9PEZI</name>